<feature type="domain" description="BON" evidence="2">
    <location>
        <begin position="81"/>
        <end position="149"/>
    </location>
</feature>
<dbReference type="Proteomes" id="UP001596379">
    <property type="component" value="Unassembled WGS sequence"/>
</dbReference>
<keyword evidence="4" id="KW-1185">Reference proteome</keyword>
<comment type="caution">
    <text evidence="3">The sequence shown here is derived from an EMBL/GenBank/DDBJ whole genome shotgun (WGS) entry which is preliminary data.</text>
</comment>
<feature type="compositionally biased region" description="Pro residues" evidence="1">
    <location>
        <begin position="50"/>
        <end position="63"/>
    </location>
</feature>
<dbReference type="SMART" id="SM00749">
    <property type="entry name" value="BON"/>
    <property type="match status" value="1"/>
</dbReference>
<evidence type="ECO:0000256" key="1">
    <source>
        <dbReference type="SAM" id="MobiDB-lite"/>
    </source>
</evidence>
<gene>
    <name evidence="3" type="ORF">ACFQO0_02140</name>
</gene>
<dbReference type="InterPro" id="IPR007055">
    <property type="entry name" value="BON_dom"/>
</dbReference>
<evidence type="ECO:0000313" key="4">
    <source>
        <dbReference type="Proteomes" id="UP001596379"/>
    </source>
</evidence>
<dbReference type="PROSITE" id="PS50914">
    <property type="entry name" value="BON"/>
    <property type="match status" value="1"/>
</dbReference>
<dbReference type="PANTHER" id="PTHR34606">
    <property type="entry name" value="BON DOMAIN-CONTAINING PROTEIN"/>
    <property type="match status" value="1"/>
</dbReference>
<accession>A0ABW2J149</accession>
<reference evidence="4" key="1">
    <citation type="journal article" date="2019" name="Int. J. Syst. Evol. Microbiol.">
        <title>The Global Catalogue of Microorganisms (GCM) 10K type strain sequencing project: providing services to taxonomists for standard genome sequencing and annotation.</title>
        <authorList>
            <consortium name="The Broad Institute Genomics Platform"/>
            <consortium name="The Broad Institute Genome Sequencing Center for Infectious Disease"/>
            <person name="Wu L."/>
            <person name="Ma J."/>
        </authorList>
    </citation>
    <scope>NUCLEOTIDE SEQUENCE [LARGE SCALE GENOMIC DNA]</scope>
    <source>
        <strain evidence="4">CCUG 36956</strain>
    </source>
</reference>
<sequence length="149" mass="15210">MMKTLPNNSRVVLAAAVLTVLFATGCERRTETDPATGSTPPVESPMATPSAPPETAPAAPAPVVPADKMSSGDQMPGSVVDDTVITTKVKTALLADSDVKGLDVNVDTSQAVVTLSGAVNNQTQIDRAGKLATDVAGVKSVINNLTIKK</sequence>
<dbReference type="InterPro" id="IPR014004">
    <property type="entry name" value="Transpt-assoc_nodulatn_dom_bac"/>
</dbReference>
<name>A0ABW2J149_9BURK</name>
<dbReference type="Gene3D" id="3.30.1340.30">
    <property type="match status" value="1"/>
</dbReference>
<dbReference type="RefSeq" id="WP_382232401.1">
    <property type="nucleotide sequence ID" value="NZ_JBHTCC010000001.1"/>
</dbReference>
<protein>
    <submittedName>
        <fullName evidence="3">BON domain-containing protein</fullName>
    </submittedName>
</protein>
<dbReference type="Pfam" id="PF04972">
    <property type="entry name" value="BON"/>
    <property type="match status" value="1"/>
</dbReference>
<organism evidence="3 4">
    <name type="scientific">Herminiimonas aquatilis</name>
    <dbReference type="NCBI Taxonomy" id="345342"/>
    <lineage>
        <taxon>Bacteria</taxon>
        <taxon>Pseudomonadati</taxon>
        <taxon>Pseudomonadota</taxon>
        <taxon>Betaproteobacteria</taxon>
        <taxon>Burkholderiales</taxon>
        <taxon>Oxalobacteraceae</taxon>
        <taxon>Herminiimonas</taxon>
    </lineage>
</organism>
<dbReference type="EMBL" id="JBHTCC010000001">
    <property type="protein sequence ID" value="MFC7297231.1"/>
    <property type="molecule type" value="Genomic_DNA"/>
</dbReference>
<dbReference type="InterPro" id="IPR051686">
    <property type="entry name" value="Lipoprotein_DolP"/>
</dbReference>
<dbReference type="PANTHER" id="PTHR34606:SF15">
    <property type="entry name" value="BON DOMAIN-CONTAINING PROTEIN"/>
    <property type="match status" value="1"/>
</dbReference>
<feature type="region of interest" description="Disordered" evidence="1">
    <location>
        <begin position="29"/>
        <end position="77"/>
    </location>
</feature>
<dbReference type="PROSITE" id="PS51257">
    <property type="entry name" value="PROKAR_LIPOPROTEIN"/>
    <property type="match status" value="1"/>
</dbReference>
<evidence type="ECO:0000313" key="3">
    <source>
        <dbReference type="EMBL" id="MFC7297231.1"/>
    </source>
</evidence>
<evidence type="ECO:0000259" key="2">
    <source>
        <dbReference type="PROSITE" id="PS50914"/>
    </source>
</evidence>
<proteinExistence type="predicted"/>